<dbReference type="Proteomes" id="UP000050794">
    <property type="component" value="Unassembled WGS sequence"/>
</dbReference>
<protein>
    <submittedName>
        <fullName evidence="3">Transmembrane protein</fullName>
    </submittedName>
</protein>
<evidence type="ECO:0000313" key="3">
    <source>
        <dbReference type="WBParaSite" id="TCNE_0000466601-mRNA-1"/>
    </source>
</evidence>
<keyword evidence="2" id="KW-1185">Reference proteome</keyword>
<name>A0A183U846_TOXCA</name>
<dbReference type="WBParaSite" id="TCNE_0000466601-mRNA-1">
    <property type="protein sequence ID" value="TCNE_0000466601-mRNA-1"/>
    <property type="gene ID" value="TCNE_0000466601"/>
</dbReference>
<reference evidence="3" key="1">
    <citation type="submission" date="2016-06" db="UniProtKB">
        <authorList>
            <consortium name="WormBaseParasite"/>
        </authorList>
    </citation>
    <scope>IDENTIFICATION</scope>
</reference>
<reference evidence="1 2" key="2">
    <citation type="submission" date="2018-11" db="EMBL/GenBank/DDBJ databases">
        <authorList>
            <consortium name="Pathogen Informatics"/>
        </authorList>
    </citation>
    <scope>NUCLEOTIDE SEQUENCE [LARGE SCALE GENOMIC DNA]</scope>
</reference>
<accession>A0A183U846</accession>
<gene>
    <name evidence="1" type="ORF">TCNE_LOCUS4666</name>
</gene>
<dbReference type="EMBL" id="UYWY01008516">
    <property type="protein sequence ID" value="VDM31515.1"/>
    <property type="molecule type" value="Genomic_DNA"/>
</dbReference>
<sequence length="83" mass="9298">MAGLGMKDGDERRATTSESLWAAMNIENSNKPLKMIEYKAIFGECSFCFVRMPSYPGFFFARESFWHGSALVIITSTALFNTA</sequence>
<dbReference type="AlphaFoldDB" id="A0A183U846"/>
<proteinExistence type="predicted"/>
<organism evidence="2 3">
    <name type="scientific">Toxocara canis</name>
    <name type="common">Canine roundworm</name>
    <dbReference type="NCBI Taxonomy" id="6265"/>
    <lineage>
        <taxon>Eukaryota</taxon>
        <taxon>Metazoa</taxon>
        <taxon>Ecdysozoa</taxon>
        <taxon>Nematoda</taxon>
        <taxon>Chromadorea</taxon>
        <taxon>Rhabditida</taxon>
        <taxon>Spirurina</taxon>
        <taxon>Ascaridomorpha</taxon>
        <taxon>Ascaridoidea</taxon>
        <taxon>Toxocaridae</taxon>
        <taxon>Toxocara</taxon>
    </lineage>
</organism>
<evidence type="ECO:0000313" key="2">
    <source>
        <dbReference type="Proteomes" id="UP000050794"/>
    </source>
</evidence>
<evidence type="ECO:0000313" key="1">
    <source>
        <dbReference type="EMBL" id="VDM31515.1"/>
    </source>
</evidence>